<dbReference type="PANTHER" id="PTHR33428">
    <property type="entry name" value="CHLOROPHYLLASE-2, CHLOROPLASTIC"/>
    <property type="match status" value="1"/>
</dbReference>
<dbReference type="PANTHER" id="PTHR33428:SF14">
    <property type="entry name" value="CARBOXYLESTERASE TYPE B DOMAIN-CONTAINING PROTEIN"/>
    <property type="match status" value="1"/>
</dbReference>
<proteinExistence type="predicted"/>
<protein>
    <recommendedName>
        <fullName evidence="4">Alpha/beta hydrolase</fullName>
    </recommendedName>
</protein>
<dbReference type="GO" id="GO:0015996">
    <property type="term" value="P:chlorophyll catabolic process"/>
    <property type="evidence" value="ECO:0007669"/>
    <property type="project" value="TreeGrafter"/>
</dbReference>
<evidence type="ECO:0008006" key="4">
    <source>
        <dbReference type="Google" id="ProtNLM"/>
    </source>
</evidence>
<accession>A0A8S1J8G5</accession>
<gene>
    <name evidence="2" type="ORF">OSTQU699_LOCUS7346</name>
</gene>
<dbReference type="Pfam" id="PF07224">
    <property type="entry name" value="Chlorophyllase"/>
    <property type="match status" value="1"/>
</dbReference>
<feature type="region of interest" description="Disordered" evidence="1">
    <location>
        <begin position="69"/>
        <end position="94"/>
    </location>
</feature>
<dbReference type="InterPro" id="IPR029058">
    <property type="entry name" value="AB_hydrolase_fold"/>
</dbReference>
<name>A0A8S1J8G5_9CHLO</name>
<sequence>MRAAPIDAEAPTPAPRRSSIVRSIRCVDHGHGRDFGAGGAGRSAESRRRDLLLLAGTVLASSATGSAGRAEASDVAADAPRQPSTSYGQEGEVGGQSGAGLTQFNFSRPGPLTPVRLPKLEHTCAGCFPQCVADRCLIRLDVLYPKGPLVEGRPYPLAIITGGFLVPSEEYLSYAERLASWGYVAVLYDKIESPVDALDDIVSAEFIKEIIDWAGVDPLVSQVADNRRVYLVGHSRGGKVSVLAAQDDSRVVALCLIDPVDNTVYAPLAPGFPSAIAALNSVQETVPMAVIGADLAHDCAPEESNYKRFFDAAQSPAWEVVLKDTGHFQFLDRSTAVEKLVCVT</sequence>
<evidence type="ECO:0000313" key="3">
    <source>
        <dbReference type="Proteomes" id="UP000708148"/>
    </source>
</evidence>
<dbReference type="Proteomes" id="UP000708148">
    <property type="component" value="Unassembled WGS sequence"/>
</dbReference>
<dbReference type="AlphaFoldDB" id="A0A8S1J8G5"/>
<dbReference type="EMBL" id="CAJHUC010001678">
    <property type="protein sequence ID" value="CAD7701989.1"/>
    <property type="molecule type" value="Genomic_DNA"/>
</dbReference>
<feature type="non-terminal residue" evidence="2">
    <location>
        <position position="1"/>
    </location>
</feature>
<dbReference type="OrthoDB" id="2093222at2759"/>
<dbReference type="SUPFAM" id="SSF53474">
    <property type="entry name" value="alpha/beta-Hydrolases"/>
    <property type="match status" value="1"/>
</dbReference>
<dbReference type="Gene3D" id="3.40.50.1820">
    <property type="entry name" value="alpha/beta hydrolase"/>
    <property type="match status" value="1"/>
</dbReference>
<evidence type="ECO:0000256" key="1">
    <source>
        <dbReference type="SAM" id="MobiDB-lite"/>
    </source>
</evidence>
<evidence type="ECO:0000313" key="2">
    <source>
        <dbReference type="EMBL" id="CAD7701989.1"/>
    </source>
</evidence>
<dbReference type="InterPro" id="IPR017395">
    <property type="entry name" value="Chlorophyllase-like"/>
</dbReference>
<comment type="caution">
    <text evidence="2">The sequence shown here is derived from an EMBL/GenBank/DDBJ whole genome shotgun (WGS) entry which is preliminary data.</text>
</comment>
<keyword evidence="3" id="KW-1185">Reference proteome</keyword>
<reference evidence="2" key="1">
    <citation type="submission" date="2020-12" db="EMBL/GenBank/DDBJ databases">
        <authorList>
            <person name="Iha C."/>
        </authorList>
    </citation>
    <scope>NUCLEOTIDE SEQUENCE</scope>
</reference>
<organism evidence="2 3">
    <name type="scientific">Ostreobium quekettii</name>
    <dbReference type="NCBI Taxonomy" id="121088"/>
    <lineage>
        <taxon>Eukaryota</taxon>
        <taxon>Viridiplantae</taxon>
        <taxon>Chlorophyta</taxon>
        <taxon>core chlorophytes</taxon>
        <taxon>Ulvophyceae</taxon>
        <taxon>TCBD clade</taxon>
        <taxon>Bryopsidales</taxon>
        <taxon>Ostreobineae</taxon>
        <taxon>Ostreobiaceae</taxon>
        <taxon>Ostreobium</taxon>
    </lineage>
</organism>
<dbReference type="GO" id="GO:0047746">
    <property type="term" value="F:chlorophyllase activity"/>
    <property type="evidence" value="ECO:0007669"/>
    <property type="project" value="TreeGrafter"/>
</dbReference>